<sequence>MDNKKITVATLGGHSALEICLGAKKLKLKTLVIVQKGRDKTYSHHFANLVDECLIVDSFADLTETSTINFLKKKQAIFIPHRYVQVYCNLDLVEKTFPIPIFGNRYLLKYEQRAGTHNQYQLFESAQIDHPQQYKDPREIDRLVLIKVQEAQRSYERAFFTAHDHKEFTTKAENLIKSGKILASDLENATIEEFLIGAQINFNFFYSPLKQKLELLGTDIRRQTNLDGYLRIPSVAQQEIDSEILPSFIEVGHIAITVKESLLESAFRIAERLIESTRTFIPPGILGPFALQTAVVPGPPKEKIVVYDLSLRMPGSPGTSFTPYSQYHFGHTVSFGQRIAIEIKEALKSNTLGKITT</sequence>
<comment type="cofactor">
    <cofactor evidence="2">
        <name>Mg(2+)</name>
        <dbReference type="ChEBI" id="CHEBI:18420"/>
    </cofactor>
</comment>
<keyword evidence="4" id="KW-0479">Metal-binding</keyword>
<reference evidence="12 13" key="1">
    <citation type="journal article" date="2016" name="Nat. Commun.">
        <title>Thousands of microbial genomes shed light on interconnected biogeochemical processes in an aquifer system.</title>
        <authorList>
            <person name="Anantharaman K."/>
            <person name="Brown C.T."/>
            <person name="Hug L.A."/>
            <person name="Sharon I."/>
            <person name="Castelle C.J."/>
            <person name="Probst A.J."/>
            <person name="Thomas B.C."/>
            <person name="Singh A."/>
            <person name="Wilkins M.J."/>
            <person name="Karaoz U."/>
            <person name="Brodie E.L."/>
            <person name="Williams K.H."/>
            <person name="Hubbard S.S."/>
            <person name="Banfield J.F."/>
        </authorList>
    </citation>
    <scope>NUCLEOTIDE SEQUENCE [LARGE SCALE GENOMIC DNA]</scope>
</reference>
<name>A0A1F6AQ70_9BACT</name>
<dbReference type="Gene3D" id="3.30.470.20">
    <property type="entry name" value="ATP-grasp fold, B domain"/>
    <property type="match status" value="1"/>
</dbReference>
<dbReference type="PANTHER" id="PTHR38147">
    <property type="entry name" value="5-FORMAMINOIMIDAZOLE-4-CARBOXAMIDE-1-(BETA)-D-RIBOFURANOSYL 5'-MONOPHOSPHATE SYNTHETASE-RELATED"/>
    <property type="match status" value="1"/>
</dbReference>
<evidence type="ECO:0000256" key="7">
    <source>
        <dbReference type="ARBA" id="ARBA00022840"/>
    </source>
</evidence>
<evidence type="ECO:0000256" key="4">
    <source>
        <dbReference type="ARBA" id="ARBA00022723"/>
    </source>
</evidence>
<feature type="domain" description="IMP biosynthesis enzyme PurP C-terminal" evidence="11">
    <location>
        <begin position="167"/>
        <end position="357"/>
    </location>
</feature>
<protein>
    <recommendedName>
        <fullName evidence="14">5-formaminoimidazole-4-carboxamide-1-(Beta)-D-ribofuranosyl 5'-monophosphate synthetase</fullName>
    </recommendedName>
</protein>
<dbReference type="SUPFAM" id="SSF56059">
    <property type="entry name" value="Glutathione synthetase ATP-binding domain-like"/>
    <property type="match status" value="1"/>
</dbReference>
<dbReference type="InterPro" id="IPR010672">
    <property type="entry name" value="IMP_biosynth_PurP_N"/>
</dbReference>
<evidence type="ECO:0000256" key="5">
    <source>
        <dbReference type="ARBA" id="ARBA00022741"/>
    </source>
</evidence>
<dbReference type="GO" id="GO:0006188">
    <property type="term" value="P:IMP biosynthetic process"/>
    <property type="evidence" value="ECO:0007669"/>
    <property type="project" value="InterPro"/>
</dbReference>
<dbReference type="Gene3D" id="3.30.1490.20">
    <property type="entry name" value="ATP-grasp fold, A domain"/>
    <property type="match status" value="1"/>
</dbReference>
<dbReference type="Gene3D" id="3.40.50.20">
    <property type="match status" value="1"/>
</dbReference>
<feature type="domain" description="IMP biosynthesis enzyme PurP N-terminal" evidence="10">
    <location>
        <begin position="8"/>
        <end position="134"/>
    </location>
</feature>
<dbReference type="AlphaFoldDB" id="A0A1F6AQ70"/>
<dbReference type="GO" id="GO:0005524">
    <property type="term" value="F:ATP binding"/>
    <property type="evidence" value="ECO:0007669"/>
    <property type="project" value="UniProtKB-KW"/>
</dbReference>
<dbReference type="Pfam" id="PF06973">
    <property type="entry name" value="DUF1297"/>
    <property type="match status" value="1"/>
</dbReference>
<evidence type="ECO:0000256" key="8">
    <source>
        <dbReference type="ARBA" id="ARBA00022842"/>
    </source>
</evidence>
<comment type="cofactor">
    <cofactor evidence="1">
        <name>Mn(2+)</name>
        <dbReference type="ChEBI" id="CHEBI:29035"/>
    </cofactor>
</comment>
<dbReference type="InterPro" id="IPR023656">
    <property type="entry name" value="IMP_biosynth_PurP"/>
</dbReference>
<dbReference type="Pfam" id="PF06849">
    <property type="entry name" value="DUF1246"/>
    <property type="match status" value="1"/>
</dbReference>
<keyword evidence="5" id="KW-0547">Nucleotide-binding</keyword>
<comment type="caution">
    <text evidence="12">The sequence shown here is derived from an EMBL/GenBank/DDBJ whole genome shotgun (WGS) entry which is preliminary data.</text>
</comment>
<dbReference type="InterPro" id="IPR009720">
    <property type="entry name" value="IMP_biosynth_PurP_C"/>
</dbReference>
<evidence type="ECO:0000313" key="12">
    <source>
        <dbReference type="EMBL" id="OGG26836.1"/>
    </source>
</evidence>
<evidence type="ECO:0000256" key="9">
    <source>
        <dbReference type="ARBA" id="ARBA00023211"/>
    </source>
</evidence>
<evidence type="ECO:0000259" key="11">
    <source>
        <dbReference type="Pfam" id="PF06973"/>
    </source>
</evidence>
<dbReference type="Proteomes" id="UP000176609">
    <property type="component" value="Unassembled WGS sequence"/>
</dbReference>
<evidence type="ECO:0000259" key="10">
    <source>
        <dbReference type="Pfam" id="PF06849"/>
    </source>
</evidence>
<dbReference type="InterPro" id="IPR013815">
    <property type="entry name" value="ATP_grasp_subdomain_1"/>
</dbReference>
<evidence type="ECO:0008006" key="14">
    <source>
        <dbReference type="Google" id="ProtNLM"/>
    </source>
</evidence>
<dbReference type="InterPro" id="IPR016185">
    <property type="entry name" value="PreATP-grasp_dom_sf"/>
</dbReference>
<dbReference type="SUPFAM" id="SSF52440">
    <property type="entry name" value="PreATP-grasp domain"/>
    <property type="match status" value="1"/>
</dbReference>
<evidence type="ECO:0000256" key="2">
    <source>
        <dbReference type="ARBA" id="ARBA00001946"/>
    </source>
</evidence>
<keyword evidence="6" id="KW-0658">Purine biosynthesis</keyword>
<evidence type="ECO:0000256" key="3">
    <source>
        <dbReference type="ARBA" id="ARBA00022598"/>
    </source>
</evidence>
<dbReference type="PANTHER" id="PTHR38147:SF1">
    <property type="entry name" value="5-FORMAMINOIMIDAZOLE-4-CARBOXAMIDE-1-(BETA)-D-RIBOFURANOSYL 5'-MONOPHOSPHATE SYNTHETASE"/>
    <property type="match status" value="1"/>
</dbReference>
<gene>
    <name evidence="12" type="ORF">A2960_01570</name>
</gene>
<dbReference type="EMBL" id="MFJR01000007">
    <property type="protein sequence ID" value="OGG26836.1"/>
    <property type="molecule type" value="Genomic_DNA"/>
</dbReference>
<keyword evidence="8" id="KW-0460">Magnesium</keyword>
<evidence type="ECO:0000256" key="1">
    <source>
        <dbReference type="ARBA" id="ARBA00001936"/>
    </source>
</evidence>
<evidence type="ECO:0000256" key="6">
    <source>
        <dbReference type="ARBA" id="ARBA00022755"/>
    </source>
</evidence>
<proteinExistence type="predicted"/>
<evidence type="ECO:0000313" key="13">
    <source>
        <dbReference type="Proteomes" id="UP000176609"/>
    </source>
</evidence>
<organism evidence="12 13">
    <name type="scientific">Candidatus Gottesmanbacteria bacterium RIFCSPLOWO2_01_FULL_39_12b</name>
    <dbReference type="NCBI Taxonomy" id="1798388"/>
    <lineage>
        <taxon>Bacteria</taxon>
        <taxon>Candidatus Gottesmaniibacteriota</taxon>
    </lineage>
</organism>
<dbReference type="GO" id="GO:0016879">
    <property type="term" value="F:ligase activity, forming carbon-nitrogen bonds"/>
    <property type="evidence" value="ECO:0007669"/>
    <property type="project" value="InterPro"/>
</dbReference>
<dbReference type="GO" id="GO:0000287">
    <property type="term" value="F:magnesium ion binding"/>
    <property type="evidence" value="ECO:0007669"/>
    <property type="project" value="InterPro"/>
</dbReference>
<accession>A0A1F6AQ70</accession>
<keyword evidence="3" id="KW-0436">Ligase</keyword>
<keyword evidence="9" id="KW-0464">Manganese</keyword>
<keyword evidence="7" id="KW-0067">ATP-binding</keyword>
<dbReference type="PIRSF" id="PIRSF004602">
    <property type="entry name" value="ATPgrasp_PurP"/>
    <property type="match status" value="1"/>
</dbReference>